<accession>A0A512M6S3</accession>
<sequence length="475" mass="52613">MKKVPFSTRRQFLTTGVAALGFPMIVPRSVFGAPGRPAPSERITVGAIGWGTIAGDWTPSFLNNEKCQVIAVADPMKEYGHYGYDGKETGGREAGKKIIDEHYSKAANRPAKACTAYADFREMMEKEDLDAVQVSTPDHWHAYMAIYAARKGKHVYGQKPLALNIAEGRRMADEVAKAGVTWQTGSQQRSDIYFRMACEMVRNERIGKLKRVRVGLPGGHSNWNGMADKTEVAPVPADFDYEMWLGPAEQMDYRPALLPLNWRHNFNFSGGMITDFGAHHIDIAQWGIGTEHTGPVELKNVSGTLNKTALYNTATAFAFDCVYENGVLMQVASPDHKLMPEVEAAMQSASGGNKKPFDHVGVLFEGDAGKWIYVNRGKITASDPAILREKIGPNEIHLYESKDHTDNFLSCIYDGKRTSTPVEISHRSITIAHLANIALRTDSAGLKWNPQNETIEGNEAASKLLSKEWRKPWAL</sequence>
<dbReference type="PANTHER" id="PTHR43818:SF5">
    <property type="entry name" value="OXIDOREDUCTASE FAMILY PROTEIN"/>
    <property type="match status" value="1"/>
</dbReference>
<dbReference type="InterPro" id="IPR006311">
    <property type="entry name" value="TAT_signal"/>
</dbReference>
<dbReference type="Pfam" id="PF01408">
    <property type="entry name" value="GFO_IDH_MocA"/>
    <property type="match status" value="1"/>
</dbReference>
<feature type="domain" description="Gfo/Idh/MocA-like oxidoreductase N-terminal" evidence="1">
    <location>
        <begin position="96"/>
        <end position="185"/>
    </location>
</feature>
<evidence type="ECO:0000259" key="2">
    <source>
        <dbReference type="Pfam" id="PF19051"/>
    </source>
</evidence>
<evidence type="ECO:0000313" key="4">
    <source>
        <dbReference type="Proteomes" id="UP000321577"/>
    </source>
</evidence>
<evidence type="ECO:0000259" key="1">
    <source>
        <dbReference type="Pfam" id="PF01408"/>
    </source>
</evidence>
<dbReference type="Pfam" id="PF19051">
    <property type="entry name" value="GFO_IDH_MocA_C2"/>
    <property type="match status" value="1"/>
</dbReference>
<dbReference type="RefSeq" id="WP_146849646.1">
    <property type="nucleotide sequence ID" value="NZ_BKAG01000007.1"/>
</dbReference>
<dbReference type="Gene3D" id="3.40.50.720">
    <property type="entry name" value="NAD(P)-binding Rossmann-like Domain"/>
    <property type="match status" value="1"/>
</dbReference>
<dbReference type="PANTHER" id="PTHR43818">
    <property type="entry name" value="BCDNA.GH03377"/>
    <property type="match status" value="1"/>
</dbReference>
<protein>
    <submittedName>
        <fullName evidence="3">Oxidoreductase</fullName>
    </submittedName>
</protein>
<gene>
    <name evidence="3" type="ORF">BGE01nite_13320</name>
</gene>
<dbReference type="PROSITE" id="PS51318">
    <property type="entry name" value="TAT"/>
    <property type="match status" value="1"/>
</dbReference>
<dbReference type="GO" id="GO:0000166">
    <property type="term" value="F:nucleotide binding"/>
    <property type="evidence" value="ECO:0007669"/>
    <property type="project" value="InterPro"/>
</dbReference>
<name>A0A512M6S3_9BACT</name>
<feature type="domain" description="Gfo/Idh/MocA-like oxidoreductase bacterial type C-terminal" evidence="2">
    <location>
        <begin position="222"/>
        <end position="299"/>
    </location>
</feature>
<proteinExistence type="predicted"/>
<dbReference type="Proteomes" id="UP000321577">
    <property type="component" value="Unassembled WGS sequence"/>
</dbReference>
<reference evidence="3 4" key="1">
    <citation type="submission" date="2019-07" db="EMBL/GenBank/DDBJ databases">
        <title>Whole genome shotgun sequence of Brevifollis gellanilyticus NBRC 108608.</title>
        <authorList>
            <person name="Hosoyama A."/>
            <person name="Uohara A."/>
            <person name="Ohji S."/>
            <person name="Ichikawa N."/>
        </authorList>
    </citation>
    <scope>NUCLEOTIDE SEQUENCE [LARGE SCALE GENOMIC DNA]</scope>
    <source>
        <strain evidence="3 4">NBRC 108608</strain>
    </source>
</reference>
<dbReference type="SUPFAM" id="SSF51735">
    <property type="entry name" value="NAD(P)-binding Rossmann-fold domains"/>
    <property type="match status" value="1"/>
</dbReference>
<dbReference type="InterPro" id="IPR036291">
    <property type="entry name" value="NAD(P)-bd_dom_sf"/>
</dbReference>
<dbReference type="AlphaFoldDB" id="A0A512M6S3"/>
<organism evidence="3 4">
    <name type="scientific">Brevifollis gellanilyticus</name>
    <dbReference type="NCBI Taxonomy" id="748831"/>
    <lineage>
        <taxon>Bacteria</taxon>
        <taxon>Pseudomonadati</taxon>
        <taxon>Verrucomicrobiota</taxon>
        <taxon>Verrucomicrobiia</taxon>
        <taxon>Verrucomicrobiales</taxon>
        <taxon>Verrucomicrobiaceae</taxon>
    </lineage>
</organism>
<dbReference type="EMBL" id="BKAG01000007">
    <property type="protein sequence ID" value="GEP42041.1"/>
    <property type="molecule type" value="Genomic_DNA"/>
</dbReference>
<dbReference type="InterPro" id="IPR050463">
    <property type="entry name" value="Gfo/Idh/MocA_oxidrdct_glycsds"/>
</dbReference>
<dbReference type="InterPro" id="IPR043906">
    <property type="entry name" value="Gfo/Idh/MocA_OxRdtase_bact_C"/>
</dbReference>
<dbReference type="Gene3D" id="3.30.360.10">
    <property type="entry name" value="Dihydrodipicolinate Reductase, domain 2"/>
    <property type="match status" value="1"/>
</dbReference>
<keyword evidence="4" id="KW-1185">Reference proteome</keyword>
<dbReference type="SUPFAM" id="SSF55347">
    <property type="entry name" value="Glyceraldehyde-3-phosphate dehydrogenase-like, C-terminal domain"/>
    <property type="match status" value="1"/>
</dbReference>
<dbReference type="InterPro" id="IPR000683">
    <property type="entry name" value="Gfo/Idh/MocA-like_OxRdtase_N"/>
</dbReference>
<comment type="caution">
    <text evidence="3">The sequence shown here is derived from an EMBL/GenBank/DDBJ whole genome shotgun (WGS) entry which is preliminary data.</text>
</comment>
<dbReference type="OrthoDB" id="9767999at2"/>
<evidence type="ECO:0000313" key="3">
    <source>
        <dbReference type="EMBL" id="GEP42041.1"/>
    </source>
</evidence>